<proteinExistence type="predicted"/>
<reference evidence="1 2" key="1">
    <citation type="submission" date="2014-07" db="EMBL/GenBank/DDBJ databases">
        <title>Draft Genome Sequences of Environmental Pseudomonas syringae strains.</title>
        <authorList>
            <person name="Baltrus D.A."/>
            <person name="Berge O."/>
            <person name="Morris C."/>
        </authorList>
    </citation>
    <scope>NUCLEOTIDE SEQUENCE [LARGE SCALE GENOMIC DNA]</scope>
    <source>
        <strain evidence="1 2">GAW0119</strain>
    </source>
</reference>
<dbReference type="OrthoDB" id="6912619at2"/>
<dbReference type="AlphaFoldDB" id="A0A085VPG7"/>
<dbReference type="RefSeq" id="WP_032626470.1">
    <property type="nucleotide sequence ID" value="NZ_JPQU01000019.1"/>
</dbReference>
<comment type="caution">
    <text evidence="1">The sequence shown here is derived from an EMBL/GenBank/DDBJ whole genome shotgun (WGS) entry which is preliminary data.</text>
</comment>
<organism evidence="1 2">
    <name type="scientific">Pseudomonas syringae</name>
    <dbReference type="NCBI Taxonomy" id="317"/>
    <lineage>
        <taxon>Bacteria</taxon>
        <taxon>Pseudomonadati</taxon>
        <taxon>Pseudomonadota</taxon>
        <taxon>Gammaproteobacteria</taxon>
        <taxon>Pseudomonadales</taxon>
        <taxon>Pseudomonadaceae</taxon>
        <taxon>Pseudomonas</taxon>
    </lineage>
</organism>
<keyword evidence="2" id="KW-1185">Reference proteome</keyword>
<protein>
    <recommendedName>
        <fullName evidence="3">Lipoprotein</fullName>
    </recommendedName>
</protein>
<gene>
    <name evidence="1" type="ORF">IV01_04405</name>
</gene>
<name>A0A085VPG7_PSESX</name>
<dbReference type="Proteomes" id="UP000028631">
    <property type="component" value="Unassembled WGS sequence"/>
</dbReference>
<sequence length="150" mass="15854">MTLRPLVLLGLVGLLAACSSNEPPHPVAAKPASAPAIKVPAGPGPLQPFQRELSGQLLGVPSGAEVELALLVIDERGRPQKLLTSTVLQGNDKSLPFQLRFNPEAFPVGARVELRGRASKSGQLILHLPSLRIEQPNTQALGPLQFETAP</sequence>
<dbReference type="EMBL" id="JPQU01000019">
    <property type="protein sequence ID" value="KFE57330.1"/>
    <property type="molecule type" value="Genomic_DNA"/>
</dbReference>
<evidence type="ECO:0000313" key="1">
    <source>
        <dbReference type="EMBL" id="KFE57330.1"/>
    </source>
</evidence>
<evidence type="ECO:0000313" key="2">
    <source>
        <dbReference type="Proteomes" id="UP000028631"/>
    </source>
</evidence>
<dbReference type="PROSITE" id="PS51257">
    <property type="entry name" value="PROKAR_LIPOPROTEIN"/>
    <property type="match status" value="1"/>
</dbReference>
<dbReference type="PATRIC" id="fig|317.175.peg.932"/>
<evidence type="ECO:0008006" key="3">
    <source>
        <dbReference type="Google" id="ProtNLM"/>
    </source>
</evidence>
<accession>A0A085VPG7</accession>